<proteinExistence type="predicted"/>
<reference evidence="2" key="1">
    <citation type="submission" date="2022-02" db="EMBL/GenBank/DDBJ databases">
        <title>Vibrio sp. nov, a new bacterium isolated from seawater.</title>
        <authorList>
            <person name="Yuan Y."/>
        </authorList>
    </citation>
    <scope>NUCLEOTIDE SEQUENCE</scope>
    <source>
        <strain evidence="2">ZSDZ65</strain>
    </source>
</reference>
<dbReference type="Proteomes" id="UP001155587">
    <property type="component" value="Unassembled WGS sequence"/>
</dbReference>
<dbReference type="AlphaFoldDB" id="A0A9X3HWD0"/>
<gene>
    <name evidence="2" type="ORF">MD535_09630</name>
</gene>
<evidence type="ECO:0000313" key="3">
    <source>
        <dbReference type="Proteomes" id="UP001155587"/>
    </source>
</evidence>
<accession>A0A9X3HWD0</accession>
<evidence type="ECO:0000313" key="2">
    <source>
        <dbReference type="EMBL" id="MCW8346266.1"/>
    </source>
</evidence>
<keyword evidence="1" id="KW-0732">Signal</keyword>
<dbReference type="PIRSF" id="PIRSF028299">
    <property type="entry name" value="UCP028299"/>
    <property type="match status" value="1"/>
</dbReference>
<sequence>MKKRLVVACVALMSGSVFAGSDIGNSKLETEAFSSKQKAYEAGYQLVDELNEMSSGALAHQFKLNAHSDNIQDVELKNTEILVQEFSEKQGTIKYRAQVNVSYQYDAKDS</sequence>
<feature type="signal peptide" evidence="1">
    <location>
        <begin position="1"/>
        <end position="19"/>
    </location>
</feature>
<keyword evidence="3" id="KW-1185">Reference proteome</keyword>
<protein>
    <submittedName>
        <fullName evidence="2">DUF3316 domain-containing protein</fullName>
    </submittedName>
</protein>
<feature type="chain" id="PRO_5040999397" evidence="1">
    <location>
        <begin position="20"/>
        <end position="110"/>
    </location>
</feature>
<dbReference type="RefSeq" id="WP_265674663.1">
    <property type="nucleotide sequence ID" value="NZ_JAKRRY010000010.1"/>
</dbReference>
<dbReference type="EMBL" id="JAKRRY010000010">
    <property type="protein sequence ID" value="MCW8346266.1"/>
    <property type="molecule type" value="Genomic_DNA"/>
</dbReference>
<dbReference type="InterPro" id="IPR016879">
    <property type="entry name" value="UCP028299"/>
</dbReference>
<dbReference type="Pfam" id="PF11777">
    <property type="entry name" value="DUF3316"/>
    <property type="match status" value="1"/>
</dbReference>
<comment type="caution">
    <text evidence="2">The sequence shown here is derived from an EMBL/GenBank/DDBJ whole genome shotgun (WGS) entry which is preliminary data.</text>
</comment>
<organism evidence="2 3">
    <name type="scientific">Vibrio qingdaonensis</name>
    <dbReference type="NCBI Taxonomy" id="2829491"/>
    <lineage>
        <taxon>Bacteria</taxon>
        <taxon>Pseudomonadati</taxon>
        <taxon>Pseudomonadota</taxon>
        <taxon>Gammaproteobacteria</taxon>
        <taxon>Vibrionales</taxon>
        <taxon>Vibrionaceae</taxon>
        <taxon>Vibrio</taxon>
    </lineage>
</organism>
<name>A0A9X3HWD0_9VIBR</name>
<evidence type="ECO:0000256" key="1">
    <source>
        <dbReference type="SAM" id="SignalP"/>
    </source>
</evidence>